<comment type="caution">
    <text evidence="8">The sequence shown here is derived from an EMBL/GenBank/DDBJ whole genome shotgun (WGS) entry which is preliminary data.</text>
</comment>
<keyword evidence="3 5" id="KW-0732">Signal</keyword>
<evidence type="ECO:0000313" key="9">
    <source>
        <dbReference type="Proteomes" id="UP000596742"/>
    </source>
</evidence>
<sequence length="308" mass="34861">MHRKHSVYVVFVFFIVCKAESNNENQKRRLDDLEKVVKLIQQQNQRLEKTVQLQQTEIRELRIQLSMINDEHNNDYKIVSRSDLNNMIKETVLKVSLENGLLNSNDSETGSLDYKQQFLTRKPETEIELHDDDISNKLGIARQYIRGRVGRDVTSGKIHLRRAIYTPNQNVAFYAYLSHNENAPSVHHPMVFDTVMTNIQGAYNRFDGMFNVPVSGVYVYTYSIRFGCHAVGSMEIVKNADVMGVIHIDSGETCDHEQVSSTVVISASTGDVVFIRTHSTSQIQGGIVSNTSGRSSFAGWLLSNDSAK</sequence>
<evidence type="ECO:0000256" key="2">
    <source>
        <dbReference type="ARBA" id="ARBA00022525"/>
    </source>
</evidence>
<protein>
    <recommendedName>
        <fullName evidence="6">C1q domain-containing protein</fullName>
    </recommendedName>
</protein>
<feature type="signal peptide" evidence="5">
    <location>
        <begin position="1"/>
        <end position="21"/>
    </location>
</feature>
<dbReference type="AlphaFoldDB" id="A0A8B6H6D9"/>
<dbReference type="PRINTS" id="PR00007">
    <property type="entry name" value="COMPLEMNTC1Q"/>
</dbReference>
<dbReference type="OrthoDB" id="6151356at2759"/>
<dbReference type="PROSITE" id="PS50871">
    <property type="entry name" value="C1Q"/>
    <property type="match status" value="1"/>
</dbReference>
<dbReference type="EMBL" id="UYJE01007596">
    <property type="protein sequence ID" value="VDI56313.1"/>
    <property type="molecule type" value="Genomic_DNA"/>
</dbReference>
<dbReference type="SMART" id="SM00110">
    <property type="entry name" value="C1Q"/>
    <property type="match status" value="1"/>
</dbReference>
<reference evidence="8" key="1">
    <citation type="submission" date="2018-11" db="EMBL/GenBank/DDBJ databases">
        <authorList>
            <person name="Alioto T."/>
            <person name="Alioto T."/>
        </authorList>
    </citation>
    <scope>NUCLEOTIDE SEQUENCE</scope>
</reference>
<feature type="chain" id="PRO_5035624852" description="C1q domain-containing protein" evidence="5">
    <location>
        <begin position="22"/>
        <end position="308"/>
    </location>
</feature>
<dbReference type="SUPFAM" id="SSF49842">
    <property type="entry name" value="TNF-like"/>
    <property type="match status" value="1"/>
</dbReference>
<dbReference type="Pfam" id="PF00386">
    <property type="entry name" value="C1q"/>
    <property type="match status" value="1"/>
</dbReference>
<evidence type="ECO:0000256" key="4">
    <source>
        <dbReference type="SAM" id="Coils"/>
    </source>
</evidence>
<keyword evidence="9" id="KW-1185">Reference proteome</keyword>
<dbReference type="InterPro" id="IPR050822">
    <property type="entry name" value="Cerebellin_Synaptic_Org"/>
</dbReference>
<proteinExistence type="predicted"/>
<dbReference type="InterPro" id="IPR001073">
    <property type="entry name" value="C1q_dom"/>
</dbReference>
<evidence type="ECO:0000259" key="6">
    <source>
        <dbReference type="PROSITE" id="PS50871"/>
    </source>
</evidence>
<dbReference type="EMBL" id="UYJE01009571">
    <property type="protein sequence ID" value="VDI74522.1"/>
    <property type="molecule type" value="Genomic_DNA"/>
</dbReference>
<feature type="domain" description="C1q" evidence="6">
    <location>
        <begin position="166"/>
        <end position="308"/>
    </location>
</feature>
<evidence type="ECO:0000313" key="8">
    <source>
        <dbReference type="EMBL" id="VDI74522.1"/>
    </source>
</evidence>
<dbReference type="PANTHER" id="PTHR22923">
    <property type="entry name" value="CEREBELLIN-RELATED"/>
    <property type="match status" value="1"/>
</dbReference>
<gene>
    <name evidence="8" type="ORF">MGAL_10B022154</name>
    <name evidence="7" type="ORF">MGAL_10B023032</name>
</gene>
<feature type="coiled-coil region" evidence="4">
    <location>
        <begin position="23"/>
        <end position="71"/>
    </location>
</feature>
<organism evidence="8 9">
    <name type="scientific">Mytilus galloprovincialis</name>
    <name type="common">Mediterranean mussel</name>
    <dbReference type="NCBI Taxonomy" id="29158"/>
    <lineage>
        <taxon>Eukaryota</taxon>
        <taxon>Metazoa</taxon>
        <taxon>Spiralia</taxon>
        <taxon>Lophotrochozoa</taxon>
        <taxon>Mollusca</taxon>
        <taxon>Bivalvia</taxon>
        <taxon>Autobranchia</taxon>
        <taxon>Pteriomorphia</taxon>
        <taxon>Mytilida</taxon>
        <taxon>Mytiloidea</taxon>
        <taxon>Mytilidae</taxon>
        <taxon>Mytilinae</taxon>
        <taxon>Mytilus</taxon>
    </lineage>
</organism>
<evidence type="ECO:0000256" key="5">
    <source>
        <dbReference type="SAM" id="SignalP"/>
    </source>
</evidence>
<keyword evidence="4" id="KW-0175">Coiled coil</keyword>
<evidence type="ECO:0000256" key="3">
    <source>
        <dbReference type="ARBA" id="ARBA00022729"/>
    </source>
</evidence>
<dbReference type="InterPro" id="IPR008983">
    <property type="entry name" value="Tumour_necrosis_fac-like_dom"/>
</dbReference>
<keyword evidence="2" id="KW-0964">Secreted</keyword>
<dbReference type="Proteomes" id="UP000596742">
    <property type="component" value="Unassembled WGS sequence"/>
</dbReference>
<dbReference type="PANTHER" id="PTHR22923:SF116">
    <property type="entry name" value="C1Q DOMAIN-CONTAINING PROTEIN"/>
    <property type="match status" value="1"/>
</dbReference>
<comment type="subcellular location">
    <subcellularLocation>
        <location evidence="1">Secreted</location>
    </subcellularLocation>
</comment>
<accession>A0A8B6H6D9</accession>
<evidence type="ECO:0000313" key="7">
    <source>
        <dbReference type="EMBL" id="VDI56313.1"/>
    </source>
</evidence>
<dbReference type="Gene3D" id="2.60.120.40">
    <property type="match status" value="1"/>
</dbReference>
<name>A0A8B6H6D9_MYTGA</name>
<evidence type="ECO:0000256" key="1">
    <source>
        <dbReference type="ARBA" id="ARBA00004613"/>
    </source>
</evidence>
<dbReference type="GO" id="GO:0005576">
    <property type="term" value="C:extracellular region"/>
    <property type="evidence" value="ECO:0007669"/>
    <property type="project" value="UniProtKB-SubCell"/>
</dbReference>